<evidence type="ECO:0000313" key="1">
    <source>
        <dbReference type="EMBL" id="PMD58960.1"/>
    </source>
</evidence>
<dbReference type="InParanoid" id="A0A2J6T7G2"/>
<name>A0A2J6T7G2_9HELO</name>
<protein>
    <submittedName>
        <fullName evidence="1">Uncharacterized protein</fullName>
    </submittedName>
</protein>
<reference evidence="1 2" key="1">
    <citation type="submission" date="2016-04" db="EMBL/GenBank/DDBJ databases">
        <title>A degradative enzymes factory behind the ericoid mycorrhizal symbiosis.</title>
        <authorList>
            <consortium name="DOE Joint Genome Institute"/>
            <person name="Martino E."/>
            <person name="Morin E."/>
            <person name="Grelet G."/>
            <person name="Kuo A."/>
            <person name="Kohler A."/>
            <person name="Daghino S."/>
            <person name="Barry K."/>
            <person name="Choi C."/>
            <person name="Cichocki N."/>
            <person name="Clum A."/>
            <person name="Copeland A."/>
            <person name="Hainaut M."/>
            <person name="Haridas S."/>
            <person name="Labutti K."/>
            <person name="Lindquist E."/>
            <person name="Lipzen A."/>
            <person name="Khouja H.-R."/>
            <person name="Murat C."/>
            <person name="Ohm R."/>
            <person name="Olson A."/>
            <person name="Spatafora J."/>
            <person name="Veneault-Fourrey C."/>
            <person name="Henrissat B."/>
            <person name="Grigoriev I."/>
            <person name="Martin F."/>
            <person name="Perotto S."/>
        </authorList>
    </citation>
    <scope>NUCLEOTIDE SEQUENCE [LARGE SCALE GENOMIC DNA]</scope>
    <source>
        <strain evidence="1 2">E</strain>
    </source>
</reference>
<sequence>MQGGGLVRCLGRVCKHLSGSGRKDQTNRCVPKSCCPQTPCNCLPFKIRMSIIGK</sequence>
<dbReference type="RefSeq" id="XP_024735864.1">
    <property type="nucleotide sequence ID" value="XM_024872698.1"/>
</dbReference>
<dbReference type="AlphaFoldDB" id="A0A2J6T7G2"/>
<dbReference type="Proteomes" id="UP000235371">
    <property type="component" value="Unassembled WGS sequence"/>
</dbReference>
<accession>A0A2J6T7G2</accession>
<keyword evidence="2" id="KW-1185">Reference proteome</keyword>
<evidence type="ECO:0000313" key="2">
    <source>
        <dbReference type="Proteomes" id="UP000235371"/>
    </source>
</evidence>
<dbReference type="EMBL" id="KZ613817">
    <property type="protein sequence ID" value="PMD58960.1"/>
    <property type="molecule type" value="Genomic_DNA"/>
</dbReference>
<proteinExistence type="predicted"/>
<gene>
    <name evidence="1" type="ORF">K444DRAFT_419842</name>
</gene>
<dbReference type="GeneID" id="36580778"/>
<organism evidence="1 2">
    <name type="scientific">Hyaloscypha bicolor E</name>
    <dbReference type="NCBI Taxonomy" id="1095630"/>
    <lineage>
        <taxon>Eukaryota</taxon>
        <taxon>Fungi</taxon>
        <taxon>Dikarya</taxon>
        <taxon>Ascomycota</taxon>
        <taxon>Pezizomycotina</taxon>
        <taxon>Leotiomycetes</taxon>
        <taxon>Helotiales</taxon>
        <taxon>Hyaloscyphaceae</taxon>
        <taxon>Hyaloscypha</taxon>
        <taxon>Hyaloscypha bicolor</taxon>
    </lineage>
</organism>